<dbReference type="Proteomes" id="UP001172680">
    <property type="component" value="Unassembled WGS sequence"/>
</dbReference>
<dbReference type="EMBL" id="JAPDRP010000009">
    <property type="protein sequence ID" value="KAJ9644494.1"/>
    <property type="molecule type" value="Genomic_DNA"/>
</dbReference>
<reference evidence="1" key="1">
    <citation type="submission" date="2022-10" db="EMBL/GenBank/DDBJ databases">
        <title>Culturing micro-colonial fungi from biological soil crusts in the Mojave desert and describing Neophaeococcomyces mojavensis, and introducing the new genera and species Taxawa tesnikishii.</title>
        <authorList>
            <person name="Kurbessoian T."/>
            <person name="Stajich J.E."/>
        </authorList>
    </citation>
    <scope>NUCLEOTIDE SEQUENCE</scope>
    <source>
        <strain evidence="1">JES_115</strain>
    </source>
</reference>
<evidence type="ECO:0000313" key="2">
    <source>
        <dbReference type="Proteomes" id="UP001172680"/>
    </source>
</evidence>
<organism evidence="1 2">
    <name type="scientific">Coniosporium tulheliwenetii</name>
    <dbReference type="NCBI Taxonomy" id="3383036"/>
    <lineage>
        <taxon>Eukaryota</taxon>
        <taxon>Fungi</taxon>
        <taxon>Dikarya</taxon>
        <taxon>Ascomycota</taxon>
        <taxon>Pezizomycotina</taxon>
        <taxon>Dothideomycetes</taxon>
        <taxon>Dothideomycetes incertae sedis</taxon>
        <taxon>Coniosporium</taxon>
    </lineage>
</organism>
<sequence length="383" mass="38216">MIAAVAALGLCAQAAWALPQGLSANWNATTTSDPTNAGPYASDFSPSEWASVEIPVTVEQTTVLTLSSTTITTAVEVDATPIIKPVVGHVELSSACPAYNDTAYTSPADNLYRIECFRDHYGGDIGMRYVNSLDACIAACDTFPSCILAVWVPSTPGPCYLKGAVNTANEDIEVWGAVRYPLPGVDYGVSTTAAAATTTSIAVGGAASTPGGFAVSSDSYSASISLSTAEAVTSSIAVWGAAYATGGSASSGGYSYPSVGSSPAAATALSTIGDAASASGAFAIPSGVSSISVDSATAAGASPYATQTFTMLPGGISTVSVGSAPAATASYPTQSVIMPSSVQGLDIASMLADNMSATQSVTMPTASLTPFNASFETATAPRQ</sequence>
<accession>A0ACC2ZAI3</accession>
<gene>
    <name evidence="1" type="ORF">H2199_003457</name>
</gene>
<comment type="caution">
    <text evidence="1">The sequence shown here is derived from an EMBL/GenBank/DDBJ whole genome shotgun (WGS) entry which is preliminary data.</text>
</comment>
<name>A0ACC2ZAI3_9PEZI</name>
<protein>
    <submittedName>
        <fullName evidence="1">Uncharacterized protein</fullName>
    </submittedName>
</protein>
<evidence type="ECO:0000313" key="1">
    <source>
        <dbReference type="EMBL" id="KAJ9644494.1"/>
    </source>
</evidence>
<proteinExistence type="predicted"/>
<keyword evidence="2" id="KW-1185">Reference proteome</keyword>